<dbReference type="RefSeq" id="XP_007840794.1">
    <property type="nucleotide sequence ID" value="XM_007842603.1"/>
</dbReference>
<accession>W3WMW0</accession>
<dbReference type="Proteomes" id="UP000030651">
    <property type="component" value="Unassembled WGS sequence"/>
</dbReference>
<protein>
    <submittedName>
        <fullName evidence="2">Uncharacterized protein</fullName>
    </submittedName>
</protein>
<evidence type="ECO:0000313" key="2">
    <source>
        <dbReference type="EMBL" id="ETS74156.1"/>
    </source>
</evidence>
<name>W3WMW0_PESFW</name>
<dbReference type="HOGENOM" id="CLU_584079_0_0_1"/>
<gene>
    <name evidence="2" type="ORF">PFICI_14022</name>
</gene>
<feature type="compositionally biased region" description="Low complexity" evidence="1">
    <location>
        <begin position="33"/>
        <end position="48"/>
    </location>
</feature>
<dbReference type="EMBL" id="KI912120">
    <property type="protein sequence ID" value="ETS74156.1"/>
    <property type="molecule type" value="Genomic_DNA"/>
</dbReference>
<feature type="compositionally biased region" description="Polar residues" evidence="1">
    <location>
        <begin position="87"/>
        <end position="96"/>
    </location>
</feature>
<dbReference type="InParanoid" id="W3WMW0"/>
<feature type="region of interest" description="Disordered" evidence="1">
    <location>
        <begin position="1"/>
        <end position="96"/>
    </location>
</feature>
<keyword evidence="3" id="KW-1185">Reference proteome</keyword>
<evidence type="ECO:0000313" key="3">
    <source>
        <dbReference type="Proteomes" id="UP000030651"/>
    </source>
</evidence>
<proteinExistence type="predicted"/>
<sequence length="506" mass="55610">MPLDLGDIGPADIRATRAPPGTYSFTTQELSYPPSNRSSSEAPSEEPVAPAPEMPSTPQALPRAAALPGTPQGSGTPQLAAPFGGINLNSPSENPATTARRRRFGALLGESPKKKHTFFEELAQREALPCGIDIPGQAQNPGVKAAIPSHLVRDMKDRIVRYNQIRQDISSTARARLAMREVMSGPVGEGVLFDLTSDDEEYIRRILETQQSNMSLILRKNSRAFPKAFRDWDPKKTEAGTSSNGLRVILKDKQNRALFKVTIGDFEETHARKIMFGETTAGHVPPPSPMKRKTADVQHKDRADMATSEDSFKRPKIVGKFSIEVKRAPSAEQAITESLDTKIYDNHKIRGVPGGFEVAVNYGNFGGHPMGLPGMKLAVPSDLAKFLNDKAQGAANNTRLGGSPYDRAMKAVREFMSEEFKEFSGPCALINMTTEEESRFLRAYDGEDYASVASAIRGRPSSFLSLSLFKDWDPTATVIERHPDGEVTVLFQDYFNRKLMGVWIRG</sequence>
<organism evidence="2 3">
    <name type="scientific">Pestalotiopsis fici (strain W106-1 / CGMCC3.15140)</name>
    <dbReference type="NCBI Taxonomy" id="1229662"/>
    <lineage>
        <taxon>Eukaryota</taxon>
        <taxon>Fungi</taxon>
        <taxon>Dikarya</taxon>
        <taxon>Ascomycota</taxon>
        <taxon>Pezizomycotina</taxon>
        <taxon>Sordariomycetes</taxon>
        <taxon>Xylariomycetidae</taxon>
        <taxon>Amphisphaeriales</taxon>
        <taxon>Sporocadaceae</taxon>
        <taxon>Pestalotiopsis</taxon>
    </lineage>
</organism>
<reference evidence="3" key="1">
    <citation type="journal article" date="2015" name="BMC Genomics">
        <title>Genomic and transcriptomic analysis of the endophytic fungus Pestalotiopsis fici reveals its lifestyle and high potential for synthesis of natural products.</title>
        <authorList>
            <person name="Wang X."/>
            <person name="Zhang X."/>
            <person name="Liu L."/>
            <person name="Xiang M."/>
            <person name="Wang W."/>
            <person name="Sun X."/>
            <person name="Che Y."/>
            <person name="Guo L."/>
            <person name="Liu G."/>
            <person name="Guo L."/>
            <person name="Wang C."/>
            <person name="Yin W.B."/>
            <person name="Stadler M."/>
            <person name="Zhang X."/>
            <person name="Liu X."/>
        </authorList>
    </citation>
    <scope>NUCLEOTIDE SEQUENCE [LARGE SCALE GENOMIC DNA]</scope>
    <source>
        <strain evidence="3">W106-1 / CGMCC3.15140</strain>
    </source>
</reference>
<dbReference type="GeneID" id="19279035"/>
<dbReference type="KEGG" id="pfy:PFICI_14022"/>
<dbReference type="AlphaFoldDB" id="W3WMW0"/>
<dbReference type="OrthoDB" id="10521510at2759"/>
<evidence type="ECO:0000256" key="1">
    <source>
        <dbReference type="SAM" id="MobiDB-lite"/>
    </source>
</evidence>